<comment type="caution">
    <text evidence="1">The sequence shown here is derived from an EMBL/GenBank/DDBJ whole genome shotgun (WGS) entry which is preliminary data.</text>
</comment>
<dbReference type="EMBL" id="DSXR01000100">
    <property type="protein sequence ID" value="HGS87972.1"/>
    <property type="molecule type" value="Genomic_DNA"/>
</dbReference>
<reference evidence="1" key="1">
    <citation type="journal article" date="2020" name="mSystems">
        <title>Genome- and Community-Level Interaction Insights into Carbon Utilization and Element Cycling Functions of Hydrothermarchaeota in Hydrothermal Sediment.</title>
        <authorList>
            <person name="Zhou Z."/>
            <person name="Liu Y."/>
            <person name="Xu W."/>
            <person name="Pan J."/>
            <person name="Luo Z.H."/>
            <person name="Li M."/>
        </authorList>
    </citation>
    <scope>NUCLEOTIDE SEQUENCE [LARGE SCALE GENOMIC DNA]</scope>
    <source>
        <strain evidence="1">SpSt-556</strain>
    </source>
</reference>
<gene>
    <name evidence="1" type="ORF">ENT17_10170</name>
</gene>
<sequence length="467" mass="53717">MIQAAPPGEQKRKFIKDQVQLSANPCITLFEQQKVSYQELGISPSDPLLDTLEKINQQAEIIRLERKGFRALQYVGVIQINETTIQILPKIDYDSLAENPLRSNLSSKENAEHTAARNLISMLIYANGMKVHPQTLGALKVAPGGWLDLLTQLFATELLHQIKQGYHRDYVQQEDRLPFVRGRWNIVRQLCRHPDLIEGLDVQYDELLPDTPLNRVFRLAVSQMQPLIRDQQTRNLLADLDEWLKPVQIYPYASIYLDQIQFTRLNERFKAAFDLARLFLTGHSITLLPGKQRAFVFTLDMNRLFEQFVTRLLQSNAKRILPREWQECVIETQGGKTPRYLARPLPTTAKPILQLKPDILIKSHGRPRLIIDTKNKTLPTLNAIQDIAKDDLYQMTIYATHFDCPNVLLLYPRPAHTNTTSPLVLEIEGFPIRIFIAALNLHQPLNQLDGLVDEFRGILTCIHNYAR</sequence>
<evidence type="ECO:0000313" key="1">
    <source>
        <dbReference type="EMBL" id="HGS87972.1"/>
    </source>
</evidence>
<organism evidence="1">
    <name type="scientific">Bellilinea caldifistulae</name>
    <dbReference type="NCBI Taxonomy" id="360411"/>
    <lineage>
        <taxon>Bacteria</taxon>
        <taxon>Bacillati</taxon>
        <taxon>Chloroflexota</taxon>
        <taxon>Anaerolineae</taxon>
        <taxon>Anaerolineales</taxon>
        <taxon>Anaerolineaceae</taxon>
        <taxon>Bellilinea</taxon>
    </lineage>
</organism>
<dbReference type="Pfam" id="PF10117">
    <property type="entry name" value="McrBC"/>
    <property type="match status" value="1"/>
</dbReference>
<name>A0A7C4Q5L1_9CHLR</name>
<dbReference type="InterPro" id="IPR019292">
    <property type="entry name" value="McrC"/>
</dbReference>
<dbReference type="PANTHER" id="PTHR38733:SF1">
    <property type="entry name" value="TYPE IV METHYL-DIRECTED RESTRICTION ENZYME ECOKMCRBC"/>
    <property type="match status" value="1"/>
</dbReference>
<accession>A0A7C4Q5L1</accession>
<proteinExistence type="predicted"/>
<dbReference type="AlphaFoldDB" id="A0A7C4Q5L1"/>
<dbReference type="PANTHER" id="PTHR38733">
    <property type="entry name" value="PROTEIN MCRC"/>
    <property type="match status" value="1"/>
</dbReference>
<protein>
    <recommendedName>
        <fullName evidence="2">Restriction endonuclease</fullName>
    </recommendedName>
</protein>
<evidence type="ECO:0008006" key="2">
    <source>
        <dbReference type="Google" id="ProtNLM"/>
    </source>
</evidence>